<evidence type="ECO:0000313" key="2">
    <source>
        <dbReference type="Proteomes" id="UP001066276"/>
    </source>
</evidence>
<comment type="caution">
    <text evidence="1">The sequence shown here is derived from an EMBL/GenBank/DDBJ whole genome shotgun (WGS) entry which is preliminary data.</text>
</comment>
<sequence length="230" mass="24110">MQPQNRGVSPQSLVNCISAGRPLAHPGAPNTASGSLAHLRHRICIWLRGSVGGRLLSRNTALLRATALCDSLPHSKCVVPASAGPGVPIQDGVFICCTCLLGVGQRLQTHRRQHCSPPALPIVLCGRLSHKQSPVSVFRVPLPDVAGPGGLDCSPGPREAVGFKIRAQGSCCLPHVTVLPPSRESCVDRPDDLGCNIRAWSSSPKLPIGHLATHAPSQTFLSGAVKPVLT</sequence>
<dbReference type="Proteomes" id="UP001066276">
    <property type="component" value="Chromosome 7"/>
</dbReference>
<proteinExistence type="predicted"/>
<dbReference type="EMBL" id="JANPWB010000011">
    <property type="protein sequence ID" value="KAJ1129571.1"/>
    <property type="molecule type" value="Genomic_DNA"/>
</dbReference>
<dbReference type="AlphaFoldDB" id="A0AAV7PN32"/>
<accession>A0AAV7PN32</accession>
<name>A0AAV7PN32_PLEWA</name>
<organism evidence="1 2">
    <name type="scientific">Pleurodeles waltl</name>
    <name type="common">Iberian ribbed newt</name>
    <dbReference type="NCBI Taxonomy" id="8319"/>
    <lineage>
        <taxon>Eukaryota</taxon>
        <taxon>Metazoa</taxon>
        <taxon>Chordata</taxon>
        <taxon>Craniata</taxon>
        <taxon>Vertebrata</taxon>
        <taxon>Euteleostomi</taxon>
        <taxon>Amphibia</taxon>
        <taxon>Batrachia</taxon>
        <taxon>Caudata</taxon>
        <taxon>Salamandroidea</taxon>
        <taxon>Salamandridae</taxon>
        <taxon>Pleurodelinae</taxon>
        <taxon>Pleurodeles</taxon>
    </lineage>
</organism>
<evidence type="ECO:0008006" key="3">
    <source>
        <dbReference type="Google" id="ProtNLM"/>
    </source>
</evidence>
<keyword evidence="2" id="KW-1185">Reference proteome</keyword>
<evidence type="ECO:0000313" key="1">
    <source>
        <dbReference type="EMBL" id="KAJ1129571.1"/>
    </source>
</evidence>
<gene>
    <name evidence="1" type="ORF">NDU88_007938</name>
</gene>
<reference evidence="1" key="1">
    <citation type="journal article" date="2022" name="bioRxiv">
        <title>Sequencing and chromosome-scale assembly of the giantPleurodeles waltlgenome.</title>
        <authorList>
            <person name="Brown T."/>
            <person name="Elewa A."/>
            <person name="Iarovenko S."/>
            <person name="Subramanian E."/>
            <person name="Araus A.J."/>
            <person name="Petzold A."/>
            <person name="Susuki M."/>
            <person name="Suzuki K.-i.T."/>
            <person name="Hayashi T."/>
            <person name="Toyoda A."/>
            <person name="Oliveira C."/>
            <person name="Osipova E."/>
            <person name="Leigh N.D."/>
            <person name="Simon A."/>
            <person name="Yun M.H."/>
        </authorList>
    </citation>
    <scope>NUCLEOTIDE SEQUENCE</scope>
    <source>
        <strain evidence="1">20211129_DDA</strain>
        <tissue evidence="1">Liver</tissue>
    </source>
</reference>
<protein>
    <recommendedName>
        <fullName evidence="3">C2H2-type domain-containing protein</fullName>
    </recommendedName>
</protein>